<gene>
    <name evidence="2" type="ORF">OVA965_LOCUS21729</name>
    <name evidence="3" type="ORF">TMI583_LOCUS22437</name>
</gene>
<evidence type="ECO:0000313" key="2">
    <source>
        <dbReference type="EMBL" id="CAF1153536.1"/>
    </source>
</evidence>
<feature type="compositionally biased region" description="Basic and acidic residues" evidence="1">
    <location>
        <begin position="875"/>
        <end position="889"/>
    </location>
</feature>
<feature type="region of interest" description="Disordered" evidence="1">
    <location>
        <begin position="1"/>
        <end position="25"/>
    </location>
</feature>
<evidence type="ECO:0000256" key="1">
    <source>
        <dbReference type="SAM" id="MobiDB-lite"/>
    </source>
</evidence>
<dbReference type="Gene3D" id="1.10.238.10">
    <property type="entry name" value="EF-hand"/>
    <property type="match status" value="1"/>
</dbReference>
<dbReference type="Proteomes" id="UP000677228">
    <property type="component" value="Unassembled WGS sequence"/>
</dbReference>
<dbReference type="EMBL" id="CAJOBA010032286">
    <property type="protein sequence ID" value="CAF3962922.1"/>
    <property type="molecule type" value="Genomic_DNA"/>
</dbReference>
<evidence type="ECO:0000313" key="4">
    <source>
        <dbReference type="Proteomes" id="UP000677228"/>
    </source>
</evidence>
<feature type="compositionally biased region" description="Polar residues" evidence="1">
    <location>
        <begin position="653"/>
        <end position="667"/>
    </location>
</feature>
<feature type="region of interest" description="Disordered" evidence="1">
    <location>
        <begin position="56"/>
        <end position="244"/>
    </location>
</feature>
<feature type="compositionally biased region" description="Low complexity" evidence="1">
    <location>
        <begin position="693"/>
        <end position="707"/>
    </location>
</feature>
<comment type="caution">
    <text evidence="2">The sequence shown here is derived from an EMBL/GenBank/DDBJ whole genome shotgun (WGS) entry which is preliminary data.</text>
</comment>
<feature type="region of interest" description="Disordered" evidence="1">
    <location>
        <begin position="859"/>
        <end position="889"/>
    </location>
</feature>
<accession>A0A8S2EDE8</accession>
<feature type="compositionally biased region" description="Polar residues" evidence="1">
    <location>
        <begin position="714"/>
        <end position="747"/>
    </location>
</feature>
<evidence type="ECO:0000313" key="3">
    <source>
        <dbReference type="EMBL" id="CAF3962922.1"/>
    </source>
</evidence>
<sequence>MTSEKSEVDNKESVPSAEVAWTRPSTLEEWKKPGATASETFEVDNKEAVVLAQAAWARPSPIEEREKTEPAANVTSEVDNKDSVASAQAAWARPSPIEEGEKTEPAATETSEVDNKESVQSAPAAWTRSSTIEGRNKPEPTASETSGVDNKESVPSAPAAWTRPSPMEEREKTEPAATVTSEVGNKDSVPTGAAAWTRPSPIEEGEKTEPAATETSEMDNKESVASAPGAWARPSPIEEMKKSNTPEIRYDGFVVGVNDRQHLTEFQDLKAKYFFEVNLDVKDKKVITWADVESYLLLHMIVAKQDGNRDLERKLSYQTRHIWEFIQDSRPNKDRDPNILTLDQVRDTWGALSEYIVKTNTLPGMFEDWIKLGFDLYGLDEKEEVPLDSFQNLYNKMNLDLQDAIVAYRFLTENSTKPLDFERVLSIIKALITSSDDEHYSQFILPGFVRQVMNKRVQDDNKSSNLRGNRDLSSNKNGDQQEKSVSDEDRKHRDQRREQPTSKEDHFARLENYVPGFQLSLGDDDDHIKQILRDLNWECDEVEILDGNVRRNLVLHDHPNQQDKYQQELKQFEALMTDHNDYENQQQQASDAQQQPVSSSSERKLSGRAQPFSSQHPPIEEQTRSPLTNYQNQSRILQQNVKQQQPLTLKLSTQTELSREPQLQKQYQGVEPTRPLFQQNQRPGIRHESDNRQSQPSKEPQPQSQKSAQDDQNKSTTYPKQSSYNEQNYPVENNNTSKKPPTSTSDGKSFPLKQTDFPLNKFSREDEEECVASVLRQIMPQVERLVEDEVKKAAKNPDSGGDNYLEEVLGHDPFQFMFGGGSMFTPNRTYGGPQQTIHPNFGGVSMDNRSNEQMKNSETGGLYISQNPMFMTGEPRMERPANDQGEHLA</sequence>
<dbReference type="AlphaFoldDB" id="A0A8S2EDE8"/>
<feature type="compositionally biased region" description="Polar residues" evidence="1">
    <location>
        <begin position="463"/>
        <end position="478"/>
    </location>
</feature>
<organism evidence="2 4">
    <name type="scientific">Didymodactylos carnosus</name>
    <dbReference type="NCBI Taxonomy" id="1234261"/>
    <lineage>
        <taxon>Eukaryota</taxon>
        <taxon>Metazoa</taxon>
        <taxon>Spiralia</taxon>
        <taxon>Gnathifera</taxon>
        <taxon>Rotifera</taxon>
        <taxon>Eurotatoria</taxon>
        <taxon>Bdelloidea</taxon>
        <taxon>Philodinida</taxon>
        <taxon>Philodinidae</taxon>
        <taxon>Didymodactylos</taxon>
    </lineage>
</organism>
<feature type="compositionally biased region" description="Low complexity" evidence="1">
    <location>
        <begin position="585"/>
        <end position="600"/>
    </location>
</feature>
<dbReference type="EMBL" id="CAJNOK010012000">
    <property type="protein sequence ID" value="CAF1153536.1"/>
    <property type="molecule type" value="Genomic_DNA"/>
</dbReference>
<dbReference type="Proteomes" id="UP000682733">
    <property type="component" value="Unassembled WGS sequence"/>
</dbReference>
<feature type="region of interest" description="Disordered" evidence="1">
    <location>
        <begin position="459"/>
        <end position="509"/>
    </location>
</feature>
<feature type="region of interest" description="Disordered" evidence="1">
    <location>
        <begin position="653"/>
        <end position="758"/>
    </location>
</feature>
<feature type="compositionally biased region" description="Polar residues" evidence="1">
    <location>
        <begin position="859"/>
        <end position="869"/>
    </location>
</feature>
<reference evidence="2" key="1">
    <citation type="submission" date="2021-02" db="EMBL/GenBank/DDBJ databases">
        <authorList>
            <person name="Nowell W R."/>
        </authorList>
    </citation>
    <scope>NUCLEOTIDE SEQUENCE</scope>
</reference>
<protein>
    <submittedName>
        <fullName evidence="2">Uncharacterized protein</fullName>
    </submittedName>
</protein>
<name>A0A8S2EDE8_9BILA</name>
<feature type="compositionally biased region" description="Basic and acidic residues" evidence="1">
    <location>
        <begin position="1"/>
        <end position="12"/>
    </location>
</feature>
<proteinExistence type="predicted"/>
<feature type="region of interest" description="Disordered" evidence="1">
    <location>
        <begin position="582"/>
        <end position="625"/>
    </location>
</feature>
<feature type="compositionally biased region" description="Basic and acidic residues" evidence="1">
    <location>
        <begin position="479"/>
        <end position="509"/>
    </location>
</feature>